<gene>
    <name evidence="1" type="ORF">RPERSI_LOCUS20632</name>
</gene>
<name>A0ACA9RM48_9GLOM</name>
<evidence type="ECO:0000313" key="2">
    <source>
        <dbReference type="Proteomes" id="UP000789920"/>
    </source>
</evidence>
<reference evidence="1" key="1">
    <citation type="submission" date="2021-06" db="EMBL/GenBank/DDBJ databases">
        <authorList>
            <person name="Kallberg Y."/>
            <person name="Tangrot J."/>
            <person name="Rosling A."/>
        </authorList>
    </citation>
    <scope>NUCLEOTIDE SEQUENCE</scope>
    <source>
        <strain evidence="1">MA461A</strain>
    </source>
</reference>
<proteinExistence type="predicted"/>
<keyword evidence="2" id="KW-1185">Reference proteome</keyword>
<evidence type="ECO:0000313" key="1">
    <source>
        <dbReference type="EMBL" id="CAG8799025.1"/>
    </source>
</evidence>
<accession>A0ACA9RM48</accession>
<dbReference type="Proteomes" id="UP000789920">
    <property type="component" value="Unassembled WGS sequence"/>
</dbReference>
<protein>
    <submittedName>
        <fullName evidence="1">9353_t:CDS:1</fullName>
    </submittedName>
</protein>
<feature type="non-terminal residue" evidence="1">
    <location>
        <position position="260"/>
    </location>
</feature>
<sequence length="260" mass="29418">TNISTTGQISIASTVQCTKEIVAFLTGYSPQSWLSAKPMLTILNMKDIDQCSVLTVSSSVGEAIIKNSLNPAQCQYWLTDNMAYMSGSTAGADTNFTNLPNGFRASEMPDNLEQWIHELQTAIKHPDEDFVEELLLAYEILPKDEFIDFNNRIENGLIKALEAFKKWMDPWTHLPLSICRLGEIHGPDFAVAVIKVILNIQFSNNLTEIQKEYVDKLEDDLETKKQESFGLFQALEDNDFHEQFLAFSQSTYTEISNYPL</sequence>
<feature type="non-terminal residue" evidence="1">
    <location>
        <position position="1"/>
    </location>
</feature>
<comment type="caution">
    <text evidence="1">The sequence shown here is derived from an EMBL/GenBank/DDBJ whole genome shotgun (WGS) entry which is preliminary data.</text>
</comment>
<dbReference type="EMBL" id="CAJVQC010058754">
    <property type="protein sequence ID" value="CAG8799025.1"/>
    <property type="molecule type" value="Genomic_DNA"/>
</dbReference>
<organism evidence="1 2">
    <name type="scientific">Racocetra persica</name>
    <dbReference type="NCBI Taxonomy" id="160502"/>
    <lineage>
        <taxon>Eukaryota</taxon>
        <taxon>Fungi</taxon>
        <taxon>Fungi incertae sedis</taxon>
        <taxon>Mucoromycota</taxon>
        <taxon>Glomeromycotina</taxon>
        <taxon>Glomeromycetes</taxon>
        <taxon>Diversisporales</taxon>
        <taxon>Gigasporaceae</taxon>
        <taxon>Racocetra</taxon>
    </lineage>
</organism>